<accession>A0A7N0T3D1</accession>
<evidence type="ECO:0000313" key="2">
    <source>
        <dbReference type="Proteomes" id="UP000594263"/>
    </source>
</evidence>
<name>A0A7N0T3D1_KALFE</name>
<evidence type="ECO:0000313" key="1">
    <source>
        <dbReference type="EnsemblPlants" id="Kaladp0020s0167.1.v1.1.CDS.1"/>
    </source>
</evidence>
<dbReference type="Gramene" id="Kaladp0020s0167.1.v1.1">
    <property type="protein sequence ID" value="Kaladp0020s0167.1.v1.1.CDS.1"/>
    <property type="gene ID" value="Kaladp0020s0167.v1.1"/>
</dbReference>
<proteinExistence type="predicted"/>
<reference evidence="1" key="1">
    <citation type="submission" date="2021-01" db="UniProtKB">
        <authorList>
            <consortium name="EnsemblPlants"/>
        </authorList>
    </citation>
    <scope>IDENTIFICATION</scope>
</reference>
<dbReference type="EnsemblPlants" id="Kaladp0020s0167.1.v1.1">
    <property type="protein sequence ID" value="Kaladp0020s0167.1.v1.1.CDS.1"/>
    <property type="gene ID" value="Kaladp0020s0167.v1.1"/>
</dbReference>
<protein>
    <submittedName>
        <fullName evidence="1">Uncharacterized protein</fullName>
    </submittedName>
</protein>
<keyword evidence="2" id="KW-1185">Reference proteome</keyword>
<organism evidence="1 2">
    <name type="scientific">Kalanchoe fedtschenkoi</name>
    <name type="common">Lavender scallops</name>
    <name type="synonym">South American air plant</name>
    <dbReference type="NCBI Taxonomy" id="63787"/>
    <lineage>
        <taxon>Eukaryota</taxon>
        <taxon>Viridiplantae</taxon>
        <taxon>Streptophyta</taxon>
        <taxon>Embryophyta</taxon>
        <taxon>Tracheophyta</taxon>
        <taxon>Spermatophyta</taxon>
        <taxon>Magnoliopsida</taxon>
        <taxon>eudicotyledons</taxon>
        <taxon>Gunneridae</taxon>
        <taxon>Pentapetalae</taxon>
        <taxon>Saxifragales</taxon>
        <taxon>Crassulaceae</taxon>
        <taxon>Kalanchoe</taxon>
    </lineage>
</organism>
<dbReference type="Proteomes" id="UP000594263">
    <property type="component" value="Unplaced"/>
</dbReference>
<dbReference type="AlphaFoldDB" id="A0A7N0T3D1"/>
<sequence>MSDPLATRSHLDAPALYHQHPLYVFPLKLSDLNPTHIPNLRPSPSATTPPCLPTLSSSCSCLLEEELPNLKPSAVKPMRLN</sequence>